<evidence type="ECO:0000313" key="3">
    <source>
        <dbReference type="EMBL" id="KOM43206.1"/>
    </source>
</evidence>
<feature type="domain" description="CTP synthase N-terminal" evidence="2">
    <location>
        <begin position="18"/>
        <end position="45"/>
    </location>
</feature>
<dbReference type="GO" id="GO:0003883">
    <property type="term" value="F:CTP synthase activity"/>
    <property type="evidence" value="ECO:0007669"/>
    <property type="project" value="InterPro"/>
</dbReference>
<dbReference type="GO" id="GO:0006221">
    <property type="term" value="P:pyrimidine nucleotide biosynthetic process"/>
    <property type="evidence" value="ECO:0007669"/>
    <property type="project" value="InterPro"/>
</dbReference>
<proteinExistence type="predicted"/>
<feature type="chain" id="PRO_5005595732" description="CTP synthase N-terminal domain-containing protein" evidence="1">
    <location>
        <begin position="19"/>
        <end position="120"/>
    </location>
</feature>
<feature type="signal peptide" evidence="1">
    <location>
        <begin position="1"/>
        <end position="18"/>
    </location>
</feature>
<dbReference type="Pfam" id="PF06418">
    <property type="entry name" value="CTP_synth_N"/>
    <property type="match status" value="1"/>
</dbReference>
<dbReference type="Gene3D" id="3.40.50.300">
    <property type="entry name" value="P-loop containing nucleotide triphosphate hydrolases"/>
    <property type="match status" value="1"/>
</dbReference>
<dbReference type="InterPro" id="IPR017456">
    <property type="entry name" value="CTP_synthase_N"/>
</dbReference>
<dbReference type="Gramene" id="KOM43206">
    <property type="protein sequence ID" value="KOM43206"/>
    <property type="gene ID" value="LR48_Vigan05g081000"/>
</dbReference>
<dbReference type="STRING" id="3914.A0A0L9UKI9"/>
<evidence type="ECO:0000259" key="2">
    <source>
        <dbReference type="Pfam" id="PF06418"/>
    </source>
</evidence>
<sequence>MNAIFTVFIFVLIFPSFADPYLNTDAGTMSPFEHAEGFILDDSGEFVIEKERRGDYGRGEVKLGQPWGSLLSVAAEPNLKESTARKKIYDRCDETVSGRHLKYASSKEKEKNMCIDIYLS</sequence>
<name>A0A0L9UKI9_PHAAN</name>
<gene>
    <name evidence="3" type="ORF">LR48_Vigan05g081000</name>
</gene>
<keyword evidence="1" id="KW-0732">Signal</keyword>
<dbReference type="EMBL" id="CM003375">
    <property type="protein sequence ID" value="KOM43206.1"/>
    <property type="molecule type" value="Genomic_DNA"/>
</dbReference>
<accession>A0A0L9UKI9</accession>
<dbReference type="SUPFAM" id="SSF52540">
    <property type="entry name" value="P-loop containing nucleoside triphosphate hydrolases"/>
    <property type="match status" value="1"/>
</dbReference>
<protein>
    <recommendedName>
        <fullName evidence="2">CTP synthase N-terminal domain-containing protein</fullName>
    </recommendedName>
</protein>
<dbReference type="InterPro" id="IPR027417">
    <property type="entry name" value="P-loop_NTPase"/>
</dbReference>
<reference evidence="4" key="1">
    <citation type="journal article" date="2015" name="Proc. Natl. Acad. Sci. U.S.A.">
        <title>Genome sequencing of adzuki bean (Vigna angularis) provides insight into high starch and low fat accumulation and domestication.</title>
        <authorList>
            <person name="Yang K."/>
            <person name="Tian Z."/>
            <person name="Chen C."/>
            <person name="Luo L."/>
            <person name="Zhao B."/>
            <person name="Wang Z."/>
            <person name="Yu L."/>
            <person name="Li Y."/>
            <person name="Sun Y."/>
            <person name="Li W."/>
            <person name="Chen Y."/>
            <person name="Li Y."/>
            <person name="Zhang Y."/>
            <person name="Ai D."/>
            <person name="Zhao J."/>
            <person name="Shang C."/>
            <person name="Ma Y."/>
            <person name="Wu B."/>
            <person name="Wang M."/>
            <person name="Gao L."/>
            <person name="Sun D."/>
            <person name="Zhang P."/>
            <person name="Guo F."/>
            <person name="Wang W."/>
            <person name="Li Y."/>
            <person name="Wang J."/>
            <person name="Varshney R.K."/>
            <person name="Wang J."/>
            <person name="Ling H.Q."/>
            <person name="Wan P."/>
        </authorList>
    </citation>
    <scope>NUCLEOTIDE SEQUENCE</scope>
    <source>
        <strain evidence="4">cv. Jingnong 6</strain>
    </source>
</reference>
<dbReference type="AlphaFoldDB" id="A0A0L9UKI9"/>
<dbReference type="Proteomes" id="UP000053144">
    <property type="component" value="Chromosome 5"/>
</dbReference>
<evidence type="ECO:0000256" key="1">
    <source>
        <dbReference type="SAM" id="SignalP"/>
    </source>
</evidence>
<organism evidence="3 4">
    <name type="scientific">Phaseolus angularis</name>
    <name type="common">Azuki bean</name>
    <name type="synonym">Vigna angularis</name>
    <dbReference type="NCBI Taxonomy" id="3914"/>
    <lineage>
        <taxon>Eukaryota</taxon>
        <taxon>Viridiplantae</taxon>
        <taxon>Streptophyta</taxon>
        <taxon>Embryophyta</taxon>
        <taxon>Tracheophyta</taxon>
        <taxon>Spermatophyta</taxon>
        <taxon>Magnoliopsida</taxon>
        <taxon>eudicotyledons</taxon>
        <taxon>Gunneridae</taxon>
        <taxon>Pentapetalae</taxon>
        <taxon>rosids</taxon>
        <taxon>fabids</taxon>
        <taxon>Fabales</taxon>
        <taxon>Fabaceae</taxon>
        <taxon>Papilionoideae</taxon>
        <taxon>50 kb inversion clade</taxon>
        <taxon>NPAAA clade</taxon>
        <taxon>indigoferoid/millettioid clade</taxon>
        <taxon>Phaseoleae</taxon>
        <taxon>Vigna</taxon>
    </lineage>
</organism>
<evidence type="ECO:0000313" key="4">
    <source>
        <dbReference type="Proteomes" id="UP000053144"/>
    </source>
</evidence>